<organism evidence="1">
    <name type="scientific">marine sediment metagenome</name>
    <dbReference type="NCBI Taxonomy" id="412755"/>
    <lineage>
        <taxon>unclassified sequences</taxon>
        <taxon>metagenomes</taxon>
        <taxon>ecological metagenomes</taxon>
    </lineage>
</organism>
<comment type="caution">
    <text evidence="1">The sequence shown here is derived from an EMBL/GenBank/DDBJ whole genome shotgun (WGS) entry which is preliminary data.</text>
</comment>
<gene>
    <name evidence="1" type="ORF">S01H1_45128</name>
</gene>
<feature type="non-terminal residue" evidence="1">
    <location>
        <position position="1"/>
    </location>
</feature>
<sequence length="45" mass="5196">RDEAGGKAVMFYQTNLELINMSNNIKAWIGEKKIKKVIKRSGTKW</sequence>
<reference evidence="1" key="1">
    <citation type="journal article" date="2014" name="Front. Microbiol.">
        <title>High frequency of phylogenetically diverse reductive dehalogenase-homologous genes in deep subseafloor sedimentary metagenomes.</title>
        <authorList>
            <person name="Kawai M."/>
            <person name="Futagami T."/>
            <person name="Toyoda A."/>
            <person name="Takaki Y."/>
            <person name="Nishi S."/>
            <person name="Hori S."/>
            <person name="Arai W."/>
            <person name="Tsubouchi T."/>
            <person name="Morono Y."/>
            <person name="Uchiyama I."/>
            <person name="Ito T."/>
            <person name="Fujiyama A."/>
            <person name="Inagaki F."/>
            <person name="Takami H."/>
        </authorList>
    </citation>
    <scope>NUCLEOTIDE SEQUENCE</scope>
    <source>
        <strain evidence="1">Expedition CK06-06</strain>
    </source>
</reference>
<protein>
    <submittedName>
        <fullName evidence="1">Uncharacterized protein</fullName>
    </submittedName>
</protein>
<accession>X0U1F3</accession>
<evidence type="ECO:0000313" key="1">
    <source>
        <dbReference type="EMBL" id="GAF99603.1"/>
    </source>
</evidence>
<name>X0U1F3_9ZZZZ</name>
<dbReference type="EMBL" id="BARS01028817">
    <property type="protein sequence ID" value="GAF99603.1"/>
    <property type="molecule type" value="Genomic_DNA"/>
</dbReference>
<proteinExistence type="predicted"/>
<dbReference type="AlphaFoldDB" id="X0U1F3"/>